<reference evidence="8 9" key="1">
    <citation type="submission" date="2019-12" db="EMBL/GenBank/DDBJ databases">
        <authorList>
            <person name="Alioto T."/>
            <person name="Alioto T."/>
            <person name="Gomez Garrido J."/>
        </authorList>
    </citation>
    <scope>NUCLEOTIDE SEQUENCE [LARGE SCALE GENOMIC DNA]</scope>
</reference>
<dbReference type="Gramene" id="OE9A080503T3">
    <property type="protein sequence ID" value="OE9A080503C3"/>
    <property type="gene ID" value="OE9A080503"/>
</dbReference>
<keyword evidence="9" id="KW-1185">Reference proteome</keyword>
<dbReference type="Gene3D" id="3.30.1380.20">
    <property type="entry name" value="Trafficking protein particle complex subunit 3"/>
    <property type="match status" value="2"/>
</dbReference>
<evidence type="ECO:0000256" key="2">
    <source>
        <dbReference type="ARBA" id="ARBA00004555"/>
    </source>
</evidence>
<evidence type="ECO:0000256" key="5">
    <source>
        <dbReference type="ARBA" id="ARBA00022824"/>
    </source>
</evidence>
<proteinExistence type="inferred from homology"/>
<dbReference type="GO" id="GO:0006888">
    <property type="term" value="P:endoplasmic reticulum to Golgi vesicle-mediated transport"/>
    <property type="evidence" value="ECO:0007669"/>
    <property type="project" value="TreeGrafter"/>
</dbReference>
<dbReference type="PANTHER" id="PTHR20902">
    <property type="entry name" value="41-2 PROTEIN ANTIGEN-RELATED"/>
    <property type="match status" value="1"/>
</dbReference>
<evidence type="ECO:0008006" key="10">
    <source>
        <dbReference type="Google" id="ProtNLM"/>
    </source>
</evidence>
<name>A0A8S0UIL2_OLEEU</name>
<dbReference type="GO" id="GO:1990071">
    <property type="term" value="C:TRAPPII protein complex"/>
    <property type="evidence" value="ECO:0007669"/>
    <property type="project" value="TreeGrafter"/>
</dbReference>
<protein>
    <recommendedName>
        <fullName evidence="10">Trafficking protein particle complex subunit</fullName>
    </recommendedName>
</protein>
<keyword evidence="7" id="KW-0333">Golgi apparatus</keyword>
<comment type="similarity">
    <text evidence="3">Belongs to the TRAPP small subunits family. BET3 subfamily.</text>
</comment>
<dbReference type="GO" id="GO:0005783">
    <property type="term" value="C:endoplasmic reticulum"/>
    <property type="evidence" value="ECO:0007669"/>
    <property type="project" value="UniProtKB-SubCell"/>
</dbReference>
<keyword evidence="5" id="KW-0256">Endoplasmic reticulum</keyword>
<evidence type="ECO:0000256" key="3">
    <source>
        <dbReference type="ARBA" id="ARBA00006218"/>
    </source>
</evidence>
<keyword evidence="6" id="KW-0931">ER-Golgi transport</keyword>
<dbReference type="EMBL" id="CACTIH010009031">
    <property type="protein sequence ID" value="CAA3019859.1"/>
    <property type="molecule type" value="Genomic_DNA"/>
</dbReference>
<dbReference type="AlphaFoldDB" id="A0A8S0UIL2"/>
<sequence length="233" mass="26524">MWGIYYIFYSYFYNNLGQIRLSKSLCNPSCTRMIDKYTICLYFSTHTRIYKIARTGNQNCKSIEQMIGAGKMKQYTNVLDRPLSKGKQEVSLSGFAFLFSELVQYNQTQVDNIAELERRLEDAGYAVGTRILELLCHREKVADSLEKGTEHEDEYMISEKELLVNRFISIPKDMGAFNCGAFVAGIVRGVLDNAGFPAVVSAHFVPVEGLQRPRTTILIKFAEEVLQREARLG</sequence>
<dbReference type="Pfam" id="PF04051">
    <property type="entry name" value="TRAPP"/>
    <property type="match status" value="1"/>
</dbReference>
<dbReference type="Proteomes" id="UP000594638">
    <property type="component" value="Unassembled WGS sequence"/>
</dbReference>
<evidence type="ECO:0000256" key="4">
    <source>
        <dbReference type="ARBA" id="ARBA00022448"/>
    </source>
</evidence>
<dbReference type="OrthoDB" id="10254842at2759"/>
<dbReference type="CDD" id="cd14943">
    <property type="entry name" value="TRAPPC5_Trs31"/>
    <property type="match status" value="1"/>
</dbReference>
<dbReference type="InterPro" id="IPR024096">
    <property type="entry name" value="NO_sig/Golgi_transp_ligand-bd"/>
</dbReference>
<keyword evidence="4" id="KW-0813">Transport</keyword>
<organism evidence="8 9">
    <name type="scientific">Olea europaea subsp. europaea</name>
    <dbReference type="NCBI Taxonomy" id="158383"/>
    <lineage>
        <taxon>Eukaryota</taxon>
        <taxon>Viridiplantae</taxon>
        <taxon>Streptophyta</taxon>
        <taxon>Embryophyta</taxon>
        <taxon>Tracheophyta</taxon>
        <taxon>Spermatophyta</taxon>
        <taxon>Magnoliopsida</taxon>
        <taxon>eudicotyledons</taxon>
        <taxon>Gunneridae</taxon>
        <taxon>Pentapetalae</taxon>
        <taxon>asterids</taxon>
        <taxon>lamiids</taxon>
        <taxon>Lamiales</taxon>
        <taxon>Oleaceae</taxon>
        <taxon>Oleeae</taxon>
        <taxon>Olea</taxon>
    </lineage>
</organism>
<dbReference type="InterPro" id="IPR007194">
    <property type="entry name" value="TRAPP_component"/>
</dbReference>
<comment type="subcellular location">
    <subcellularLocation>
        <location evidence="1">Endoplasmic reticulum</location>
    </subcellularLocation>
    <subcellularLocation>
        <location evidence="2">Golgi apparatus</location>
    </subcellularLocation>
</comment>
<dbReference type="InterPro" id="IPR016696">
    <property type="entry name" value="TRAPP-I_su5"/>
</dbReference>
<gene>
    <name evidence="8" type="ORF">OLEA9_A080503</name>
</gene>
<evidence type="ECO:0000256" key="7">
    <source>
        <dbReference type="ARBA" id="ARBA00023034"/>
    </source>
</evidence>
<dbReference type="PANTHER" id="PTHR20902:SF0">
    <property type="entry name" value="TRAFFICKING PROTEIN PARTICLE COMPLEX SUBUNIT 5"/>
    <property type="match status" value="1"/>
</dbReference>
<evidence type="ECO:0000313" key="8">
    <source>
        <dbReference type="EMBL" id="CAA3019859.1"/>
    </source>
</evidence>
<dbReference type="SUPFAM" id="SSF111126">
    <property type="entry name" value="Ligand-binding domain in the NO signalling and Golgi transport"/>
    <property type="match status" value="1"/>
</dbReference>
<comment type="caution">
    <text evidence="8">The sequence shown here is derived from an EMBL/GenBank/DDBJ whole genome shotgun (WGS) entry which is preliminary data.</text>
</comment>
<dbReference type="GO" id="GO:1990072">
    <property type="term" value="C:TRAPPIII protein complex"/>
    <property type="evidence" value="ECO:0007669"/>
    <property type="project" value="TreeGrafter"/>
</dbReference>
<dbReference type="GO" id="GO:1990070">
    <property type="term" value="C:TRAPPI protein complex"/>
    <property type="evidence" value="ECO:0007669"/>
    <property type="project" value="TreeGrafter"/>
</dbReference>
<evidence type="ECO:0000256" key="1">
    <source>
        <dbReference type="ARBA" id="ARBA00004240"/>
    </source>
</evidence>
<evidence type="ECO:0000256" key="6">
    <source>
        <dbReference type="ARBA" id="ARBA00022892"/>
    </source>
</evidence>
<evidence type="ECO:0000313" key="9">
    <source>
        <dbReference type="Proteomes" id="UP000594638"/>
    </source>
</evidence>
<accession>A0A8S0UIL2</accession>